<dbReference type="Proteomes" id="UP000276506">
    <property type="component" value="Unassembled WGS sequence"/>
</dbReference>
<dbReference type="EMBL" id="RHQL01000034">
    <property type="protein sequence ID" value="RRV03490.1"/>
    <property type="molecule type" value="Genomic_DNA"/>
</dbReference>
<evidence type="ECO:0000256" key="1">
    <source>
        <dbReference type="SAM" id="MobiDB-lite"/>
    </source>
</evidence>
<organism evidence="2 3">
    <name type="scientific">Stutzerimonas xanthomarina</name>
    <dbReference type="NCBI Taxonomy" id="271420"/>
    <lineage>
        <taxon>Bacteria</taxon>
        <taxon>Pseudomonadati</taxon>
        <taxon>Pseudomonadota</taxon>
        <taxon>Gammaproteobacteria</taxon>
        <taxon>Pseudomonadales</taxon>
        <taxon>Pseudomonadaceae</taxon>
        <taxon>Stutzerimonas</taxon>
    </lineage>
</organism>
<dbReference type="RefSeq" id="WP_017678258.1">
    <property type="nucleotide sequence ID" value="NZ_RHQL01000034.1"/>
</dbReference>
<proteinExistence type="predicted"/>
<protein>
    <submittedName>
        <fullName evidence="2">Uncharacterized protein</fullName>
    </submittedName>
</protein>
<name>A0A3R9AIW0_9GAMM</name>
<reference evidence="2 3" key="1">
    <citation type="submission" date="2018-10" db="EMBL/GenBank/DDBJ databases">
        <title>Transmission dynamics of multidrug resistant bacteria on intensive care unit surfaces.</title>
        <authorList>
            <person name="D'Souza A.W."/>
            <person name="Potter R.F."/>
            <person name="Wallace M."/>
            <person name="Shupe A."/>
            <person name="Patel S."/>
            <person name="Sun S."/>
            <person name="Gul D."/>
            <person name="Kwon J.H."/>
            <person name="Andleeb S."/>
            <person name="Burnham C.-A.D."/>
            <person name="Dantas G."/>
        </authorList>
    </citation>
    <scope>NUCLEOTIDE SEQUENCE [LARGE SCALE GENOMIC DNA]</scope>
    <source>
        <strain evidence="2 3">PX_177</strain>
    </source>
</reference>
<evidence type="ECO:0000313" key="3">
    <source>
        <dbReference type="Proteomes" id="UP000276506"/>
    </source>
</evidence>
<dbReference type="AlphaFoldDB" id="A0A3R9AIW0"/>
<gene>
    <name evidence="2" type="ORF">EGJ28_23975</name>
</gene>
<accession>A0A3R9AIW0</accession>
<feature type="region of interest" description="Disordered" evidence="1">
    <location>
        <begin position="66"/>
        <end position="85"/>
    </location>
</feature>
<evidence type="ECO:0000313" key="2">
    <source>
        <dbReference type="EMBL" id="RRV03490.1"/>
    </source>
</evidence>
<comment type="caution">
    <text evidence="2">The sequence shown here is derived from an EMBL/GenBank/DDBJ whole genome shotgun (WGS) entry which is preliminary data.</text>
</comment>
<sequence>MENTTDRDARARHRHANISPFLASASTLRTGEDQLPGYYCEQQQMWVVDTEQGVLPIINEQALSQLKTKTRADGEEDDEHTGGKH</sequence>